<comment type="caution">
    <text evidence="1">The sequence shown here is derived from an EMBL/GenBank/DDBJ whole genome shotgun (WGS) entry which is preliminary data.</text>
</comment>
<proteinExistence type="predicted"/>
<reference evidence="1 2" key="1">
    <citation type="submission" date="2015-08" db="EMBL/GenBank/DDBJ databases">
        <title>Genome sequencing of Penicillium nordicum.</title>
        <authorList>
            <person name="Nguyen H.D."/>
            <person name="Seifert K.A."/>
        </authorList>
    </citation>
    <scope>NUCLEOTIDE SEQUENCE [LARGE SCALE GENOMIC DNA]</scope>
    <source>
        <strain evidence="1 2">DAOMC 185683</strain>
    </source>
</reference>
<gene>
    <name evidence="1" type="ORF">ACN38_g10516</name>
</gene>
<accession>A0A0M9WBX3</accession>
<keyword evidence="2" id="KW-1185">Reference proteome</keyword>
<name>A0A0M9WBX3_9EURO</name>
<evidence type="ECO:0000313" key="2">
    <source>
        <dbReference type="Proteomes" id="UP000037696"/>
    </source>
</evidence>
<dbReference type="EMBL" id="LHQQ01000241">
    <property type="protein sequence ID" value="KOS38643.1"/>
    <property type="molecule type" value="Genomic_DNA"/>
</dbReference>
<evidence type="ECO:0000313" key="1">
    <source>
        <dbReference type="EMBL" id="KOS38643.1"/>
    </source>
</evidence>
<dbReference type="Proteomes" id="UP000037696">
    <property type="component" value="Unassembled WGS sequence"/>
</dbReference>
<protein>
    <submittedName>
        <fullName evidence="1">Uncharacterized protein</fullName>
    </submittedName>
</protein>
<organism evidence="1 2">
    <name type="scientific">Penicillium nordicum</name>
    <dbReference type="NCBI Taxonomy" id="229535"/>
    <lineage>
        <taxon>Eukaryota</taxon>
        <taxon>Fungi</taxon>
        <taxon>Dikarya</taxon>
        <taxon>Ascomycota</taxon>
        <taxon>Pezizomycotina</taxon>
        <taxon>Eurotiomycetes</taxon>
        <taxon>Eurotiomycetidae</taxon>
        <taxon>Eurotiales</taxon>
        <taxon>Aspergillaceae</taxon>
        <taxon>Penicillium</taxon>
    </lineage>
</organism>
<dbReference type="OrthoDB" id="3016366at2759"/>
<dbReference type="AlphaFoldDB" id="A0A0M9WBX3"/>
<sequence>MICLHCEDKNGRYPTRAYPTPKQIKQTANKPKVKGPEHRPIISKMSLADLKVGGLYVILQARQEPPEPNEFYWGLYLHSDAGGGMAYHVVDTGSGLRPEHEYTGGIFNTPLLTGLFRIADITRPLHPFVDRVIRSYDSSLNCPGRSSNSKFWVLNVLALLIQPTATGWLPVNCHNLPILEQEIRDWGNRMSQGRCIYQRPKPIGSSTICGLPEWKTQRELSIYISQEI</sequence>